<dbReference type="FunFam" id="3.55.40.20:FF:000004">
    <property type="entry name" value="Superoxide dismutase [Fe]"/>
    <property type="match status" value="1"/>
</dbReference>
<evidence type="ECO:0000256" key="9">
    <source>
        <dbReference type="ARBA" id="ARBA00023128"/>
    </source>
</evidence>
<feature type="binding site" evidence="12">
    <location>
        <position position="166"/>
    </location>
    <ligand>
        <name>Mn(2+)</name>
        <dbReference type="ChEBI" id="CHEBI:29035"/>
    </ligand>
</feature>
<comment type="caution">
    <text evidence="16">The sequence shown here is derived from an EMBL/GenBank/DDBJ whole genome shotgun (WGS) entry which is preliminary data.</text>
</comment>
<keyword evidence="6 12" id="KW-0479">Metal-binding</keyword>
<evidence type="ECO:0000256" key="4">
    <source>
        <dbReference type="ARBA" id="ARBA00008714"/>
    </source>
</evidence>
<dbReference type="InterPro" id="IPR019833">
    <property type="entry name" value="Mn/Fe_SOD_BS"/>
</dbReference>
<dbReference type="Gene3D" id="1.10.287.990">
    <property type="entry name" value="Fe,Mn superoxide dismutase (SOD) domain"/>
    <property type="match status" value="1"/>
</dbReference>
<feature type="domain" description="Manganese/iron superoxide dismutase N-terminal" evidence="14">
    <location>
        <begin position="7"/>
        <end position="87"/>
    </location>
</feature>
<evidence type="ECO:0000256" key="10">
    <source>
        <dbReference type="ARBA" id="ARBA00023211"/>
    </source>
</evidence>
<comment type="cofactor">
    <cofactor evidence="1">
        <name>Mn(2+)</name>
        <dbReference type="ChEBI" id="CHEBI:29035"/>
    </cofactor>
</comment>
<dbReference type="PANTHER" id="PTHR11404">
    <property type="entry name" value="SUPEROXIDE DISMUTASE 2"/>
    <property type="match status" value="1"/>
</dbReference>
<dbReference type="PIRSF" id="PIRSF000349">
    <property type="entry name" value="SODismutase"/>
    <property type="match status" value="1"/>
</dbReference>
<evidence type="ECO:0000259" key="14">
    <source>
        <dbReference type="Pfam" id="PF00081"/>
    </source>
</evidence>
<reference evidence="16 17" key="1">
    <citation type="journal article" date="2014" name="BMC Genomics">
        <title>Adaptive genomic structural variation in the grape powdery mildew pathogen, Erysiphe necator.</title>
        <authorList>
            <person name="Jones L."/>
            <person name="Riaz S."/>
            <person name="Morales-Cruz A."/>
            <person name="Amrine K.C."/>
            <person name="McGuire B."/>
            <person name="Gubler W.D."/>
            <person name="Walker M.A."/>
            <person name="Cantu D."/>
        </authorList>
    </citation>
    <scope>NUCLEOTIDE SEQUENCE [LARGE SCALE GENOMIC DNA]</scope>
    <source>
        <strain evidence="17">c</strain>
    </source>
</reference>
<dbReference type="SUPFAM" id="SSF54719">
    <property type="entry name" value="Fe,Mn superoxide dismutase (SOD), C-terminal domain"/>
    <property type="match status" value="1"/>
</dbReference>
<name>A0A0B1P312_UNCNE</name>
<proteinExistence type="inferred from homology"/>
<dbReference type="Pfam" id="PF02777">
    <property type="entry name" value="Sod_Fe_C"/>
    <property type="match status" value="1"/>
</dbReference>
<dbReference type="Gene3D" id="3.55.40.20">
    <property type="entry name" value="Iron/manganese superoxide dismutase, C-terminal domain"/>
    <property type="match status" value="1"/>
</dbReference>
<evidence type="ECO:0000256" key="5">
    <source>
        <dbReference type="ARBA" id="ARBA00011881"/>
    </source>
</evidence>
<dbReference type="InterPro" id="IPR019832">
    <property type="entry name" value="Mn/Fe_SOD_C"/>
</dbReference>
<dbReference type="FunFam" id="1.10.287.990:FF:000001">
    <property type="entry name" value="Superoxide dismutase"/>
    <property type="match status" value="1"/>
</dbReference>
<dbReference type="SUPFAM" id="SSF46609">
    <property type="entry name" value="Fe,Mn superoxide dismutase (SOD), N-terminal domain"/>
    <property type="match status" value="1"/>
</dbReference>
<feature type="binding site" evidence="12">
    <location>
        <position position="31"/>
    </location>
    <ligand>
        <name>Mn(2+)</name>
        <dbReference type="ChEBI" id="CHEBI:29035"/>
    </ligand>
</feature>
<evidence type="ECO:0000256" key="2">
    <source>
        <dbReference type="ARBA" id="ARBA00002170"/>
    </source>
</evidence>
<comment type="function">
    <text evidence="13">Destroys radicals which are normally produced within the cells and which are toxic to biological systems.</text>
</comment>
<dbReference type="GO" id="GO:0005759">
    <property type="term" value="C:mitochondrial matrix"/>
    <property type="evidence" value="ECO:0007669"/>
    <property type="project" value="UniProtKB-SubCell"/>
</dbReference>
<dbReference type="InterPro" id="IPR019831">
    <property type="entry name" value="Mn/Fe_SOD_N"/>
</dbReference>
<gene>
    <name evidence="16" type="ORF">EV44_g2748</name>
</gene>
<evidence type="ECO:0000256" key="13">
    <source>
        <dbReference type="RuleBase" id="RU000414"/>
    </source>
</evidence>
<evidence type="ECO:0000313" key="17">
    <source>
        <dbReference type="Proteomes" id="UP000030854"/>
    </source>
</evidence>
<evidence type="ECO:0000256" key="7">
    <source>
        <dbReference type="ARBA" id="ARBA00022946"/>
    </source>
</evidence>
<evidence type="ECO:0000256" key="12">
    <source>
        <dbReference type="PIRSR" id="PIRSR000349-1"/>
    </source>
</evidence>
<keyword evidence="17" id="KW-1185">Reference proteome</keyword>
<dbReference type="GO" id="GO:0004784">
    <property type="term" value="F:superoxide dismutase activity"/>
    <property type="evidence" value="ECO:0007669"/>
    <property type="project" value="UniProtKB-EC"/>
</dbReference>
<comment type="catalytic activity">
    <reaction evidence="11 13">
        <text>2 superoxide + 2 H(+) = H2O2 + O2</text>
        <dbReference type="Rhea" id="RHEA:20696"/>
        <dbReference type="ChEBI" id="CHEBI:15378"/>
        <dbReference type="ChEBI" id="CHEBI:15379"/>
        <dbReference type="ChEBI" id="CHEBI:16240"/>
        <dbReference type="ChEBI" id="CHEBI:18421"/>
        <dbReference type="EC" id="1.15.1.1"/>
    </reaction>
</comment>
<dbReference type="Proteomes" id="UP000030854">
    <property type="component" value="Unassembled WGS sequence"/>
</dbReference>
<dbReference type="InterPro" id="IPR036314">
    <property type="entry name" value="SOD_C_sf"/>
</dbReference>
<keyword evidence="8 13" id="KW-0560">Oxidoreductase</keyword>
<dbReference type="OrthoDB" id="239262at2759"/>
<keyword evidence="10" id="KW-0464">Manganese</keyword>
<dbReference type="PRINTS" id="PR01703">
    <property type="entry name" value="MNSODISMTASE"/>
</dbReference>
<dbReference type="OMA" id="GSYEGWK"/>
<dbReference type="GO" id="GO:0030145">
    <property type="term" value="F:manganese ion binding"/>
    <property type="evidence" value="ECO:0007669"/>
    <property type="project" value="TreeGrafter"/>
</dbReference>
<feature type="domain" description="Manganese/iron superoxide dismutase C-terminal" evidence="15">
    <location>
        <begin position="101"/>
        <end position="199"/>
    </location>
</feature>
<comment type="subunit">
    <text evidence="5">Homotetramer.</text>
</comment>
<dbReference type="InterPro" id="IPR001189">
    <property type="entry name" value="Mn/Fe_SOD"/>
</dbReference>
<evidence type="ECO:0000256" key="6">
    <source>
        <dbReference type="ARBA" id="ARBA00022723"/>
    </source>
</evidence>
<evidence type="ECO:0000259" key="15">
    <source>
        <dbReference type="Pfam" id="PF02777"/>
    </source>
</evidence>
<dbReference type="EMBL" id="JNVN01003288">
    <property type="protein sequence ID" value="KHJ31069.1"/>
    <property type="molecule type" value="Genomic_DNA"/>
</dbReference>
<evidence type="ECO:0000256" key="11">
    <source>
        <dbReference type="ARBA" id="ARBA00049204"/>
    </source>
</evidence>
<dbReference type="AlphaFoldDB" id="A0A0B1P312"/>
<keyword evidence="9" id="KW-0496">Mitochondrion</keyword>
<comment type="subcellular location">
    <subcellularLocation>
        <location evidence="3">Mitochondrion matrix</location>
    </subcellularLocation>
</comment>
<feature type="binding site" evidence="12">
    <location>
        <position position="79"/>
    </location>
    <ligand>
        <name>Mn(2+)</name>
        <dbReference type="ChEBI" id="CHEBI:29035"/>
    </ligand>
</feature>
<evidence type="ECO:0000313" key="16">
    <source>
        <dbReference type="EMBL" id="KHJ31069.1"/>
    </source>
</evidence>
<evidence type="ECO:0000256" key="8">
    <source>
        <dbReference type="ARBA" id="ARBA00023002"/>
    </source>
</evidence>
<sequence>MSKAEIYALPSLPYAYDALEPHISGQIMKLHHTKHHQTYVTNLKNTLETLSKATSSLDLISQLHLQAALSFNGGGHINHTLFWENLAPASSTSAQPNSAPELVNAITARWKSLDFFKESFTTVLLGIKGSGWGWLVQNEQSGSLDIITTKDQEVVPAGLKPLLGIDFWEHAYYLQYLNDKASYAKGIWNVINWVKVQERLLSSSNSIYGGLTELRSEL</sequence>
<evidence type="ECO:0000256" key="1">
    <source>
        <dbReference type="ARBA" id="ARBA00001936"/>
    </source>
</evidence>
<dbReference type="PROSITE" id="PS00088">
    <property type="entry name" value="SOD_MN"/>
    <property type="match status" value="1"/>
</dbReference>
<comment type="function">
    <text evidence="2">Destroys superoxide anion radicals which are normally produced within the cells and which are toxic to biological systems.</text>
</comment>
<feature type="binding site" evidence="12">
    <location>
        <position position="170"/>
    </location>
    <ligand>
        <name>Mn(2+)</name>
        <dbReference type="ChEBI" id="CHEBI:29035"/>
    </ligand>
</feature>
<comment type="similarity">
    <text evidence="4 13">Belongs to the iron/manganese superoxide dismutase family.</text>
</comment>
<protein>
    <recommendedName>
        <fullName evidence="13">Superoxide dismutase</fullName>
        <ecNumber evidence="13">1.15.1.1</ecNumber>
    </recommendedName>
</protein>
<organism evidence="16 17">
    <name type="scientific">Uncinula necator</name>
    <name type="common">Grape powdery mildew</name>
    <dbReference type="NCBI Taxonomy" id="52586"/>
    <lineage>
        <taxon>Eukaryota</taxon>
        <taxon>Fungi</taxon>
        <taxon>Dikarya</taxon>
        <taxon>Ascomycota</taxon>
        <taxon>Pezizomycotina</taxon>
        <taxon>Leotiomycetes</taxon>
        <taxon>Erysiphales</taxon>
        <taxon>Erysiphaceae</taxon>
        <taxon>Erysiphe</taxon>
    </lineage>
</organism>
<dbReference type="STRING" id="52586.A0A0B1P312"/>
<dbReference type="EC" id="1.15.1.1" evidence="13"/>
<evidence type="ECO:0000256" key="3">
    <source>
        <dbReference type="ARBA" id="ARBA00004305"/>
    </source>
</evidence>
<dbReference type="PANTHER" id="PTHR11404:SF29">
    <property type="entry name" value="SUPEROXIDE DISMUTASE"/>
    <property type="match status" value="1"/>
</dbReference>
<dbReference type="InterPro" id="IPR050265">
    <property type="entry name" value="Fe/Mn_Superoxide_Dismutase"/>
</dbReference>
<accession>A0A0B1P312</accession>
<dbReference type="Pfam" id="PF00081">
    <property type="entry name" value="Sod_Fe_N"/>
    <property type="match status" value="1"/>
</dbReference>
<keyword evidence="7" id="KW-0809">Transit peptide</keyword>
<dbReference type="InterPro" id="IPR036324">
    <property type="entry name" value="Mn/Fe_SOD_N_sf"/>
</dbReference>
<dbReference type="HOGENOM" id="CLU_031625_2_0_1"/>